<accession>A0A5C6M6J8</accession>
<dbReference type="AlphaFoldDB" id="A0A5C6M6J8"/>
<reference evidence="1 2" key="1">
    <citation type="submission" date="2019-08" db="EMBL/GenBank/DDBJ databases">
        <title>100 year-old enigma solved: identification of Planctomyces bekefii, the type genus and species of the phylum Planctomycetes.</title>
        <authorList>
            <person name="Svetlana D.N."/>
            <person name="Overmann J."/>
        </authorList>
    </citation>
    <scope>NUCLEOTIDE SEQUENCE [LARGE SCALE GENOMIC DNA]</scope>
    <source>
        <strain evidence="1">Phe10_nw2017</strain>
    </source>
</reference>
<evidence type="ECO:0000313" key="2">
    <source>
        <dbReference type="Proteomes" id="UP000321083"/>
    </source>
</evidence>
<organism evidence="1 2">
    <name type="scientific">Planctomyces bekefii</name>
    <dbReference type="NCBI Taxonomy" id="1653850"/>
    <lineage>
        <taxon>Bacteria</taxon>
        <taxon>Pseudomonadati</taxon>
        <taxon>Planctomycetota</taxon>
        <taxon>Planctomycetia</taxon>
        <taxon>Planctomycetales</taxon>
        <taxon>Planctomycetaceae</taxon>
        <taxon>Planctomyces</taxon>
    </lineage>
</organism>
<keyword evidence="2" id="KW-1185">Reference proteome</keyword>
<comment type="caution">
    <text evidence="1">The sequence shown here is derived from an EMBL/GenBank/DDBJ whole genome shotgun (WGS) entry which is preliminary data.</text>
</comment>
<dbReference type="EMBL" id="SRHE01000090">
    <property type="protein sequence ID" value="TWW10440.1"/>
    <property type="molecule type" value="Genomic_DNA"/>
</dbReference>
<sequence>MDVQALPAQLIFNNPYARMNPARASITLIGDATRDGFRGKGFGTSEQKNFI</sequence>
<reference evidence="1 2" key="2">
    <citation type="submission" date="2019-08" db="EMBL/GenBank/DDBJ databases">
        <authorList>
            <person name="Henke P."/>
        </authorList>
    </citation>
    <scope>NUCLEOTIDE SEQUENCE [LARGE SCALE GENOMIC DNA]</scope>
    <source>
        <strain evidence="1">Phe10_nw2017</strain>
    </source>
</reference>
<protein>
    <submittedName>
        <fullName evidence="1">Uncharacterized protein</fullName>
    </submittedName>
</protein>
<evidence type="ECO:0000313" key="1">
    <source>
        <dbReference type="EMBL" id="TWW10440.1"/>
    </source>
</evidence>
<name>A0A5C6M6J8_9PLAN</name>
<proteinExistence type="predicted"/>
<gene>
    <name evidence="1" type="ORF">E3A20_06700</name>
</gene>
<dbReference type="Proteomes" id="UP000321083">
    <property type="component" value="Unassembled WGS sequence"/>
</dbReference>